<accession>A0AAN9QT57</accession>
<reference evidence="1 2" key="1">
    <citation type="submission" date="2024-01" db="EMBL/GenBank/DDBJ databases">
        <title>The genomes of 5 underutilized Papilionoideae crops provide insights into root nodulation and disease resistanc.</title>
        <authorList>
            <person name="Jiang F."/>
        </authorList>
    </citation>
    <scope>NUCLEOTIDE SEQUENCE [LARGE SCALE GENOMIC DNA]</scope>
    <source>
        <strain evidence="1">LVBAO_FW01</strain>
        <tissue evidence="1">Leaves</tissue>
    </source>
</reference>
<sequence>MVPAFVVIALHEHKIHQHFYCLIWQHSTVCLKFLLSSVKGDQRFKIESWSLAFVLIFHSLERRKFEIRRSEIHSSKFQHPKST</sequence>
<gene>
    <name evidence="1" type="ORF">VNO77_06927</name>
</gene>
<dbReference type="Proteomes" id="UP001367508">
    <property type="component" value="Unassembled WGS sequence"/>
</dbReference>
<evidence type="ECO:0000313" key="2">
    <source>
        <dbReference type="Proteomes" id="UP001367508"/>
    </source>
</evidence>
<organism evidence="1 2">
    <name type="scientific">Canavalia gladiata</name>
    <name type="common">Sword bean</name>
    <name type="synonym">Dolichos gladiatus</name>
    <dbReference type="NCBI Taxonomy" id="3824"/>
    <lineage>
        <taxon>Eukaryota</taxon>
        <taxon>Viridiplantae</taxon>
        <taxon>Streptophyta</taxon>
        <taxon>Embryophyta</taxon>
        <taxon>Tracheophyta</taxon>
        <taxon>Spermatophyta</taxon>
        <taxon>Magnoliopsida</taxon>
        <taxon>eudicotyledons</taxon>
        <taxon>Gunneridae</taxon>
        <taxon>Pentapetalae</taxon>
        <taxon>rosids</taxon>
        <taxon>fabids</taxon>
        <taxon>Fabales</taxon>
        <taxon>Fabaceae</taxon>
        <taxon>Papilionoideae</taxon>
        <taxon>50 kb inversion clade</taxon>
        <taxon>NPAAA clade</taxon>
        <taxon>indigoferoid/millettioid clade</taxon>
        <taxon>Phaseoleae</taxon>
        <taxon>Canavalia</taxon>
    </lineage>
</organism>
<protein>
    <submittedName>
        <fullName evidence="1">Uncharacterized protein</fullName>
    </submittedName>
</protein>
<comment type="caution">
    <text evidence="1">The sequence shown here is derived from an EMBL/GenBank/DDBJ whole genome shotgun (WGS) entry which is preliminary data.</text>
</comment>
<dbReference type="AlphaFoldDB" id="A0AAN9QT57"/>
<dbReference type="EMBL" id="JAYMYQ010000002">
    <property type="protein sequence ID" value="KAK7349505.1"/>
    <property type="molecule type" value="Genomic_DNA"/>
</dbReference>
<keyword evidence="2" id="KW-1185">Reference proteome</keyword>
<evidence type="ECO:0000313" key="1">
    <source>
        <dbReference type="EMBL" id="KAK7349505.1"/>
    </source>
</evidence>
<name>A0AAN9QT57_CANGL</name>
<proteinExistence type="predicted"/>